<gene>
    <name evidence="2" type="ORF">AVDCRST_MAG52-1598</name>
</gene>
<keyword evidence="2" id="KW-0808">Transferase</keyword>
<feature type="compositionally biased region" description="Basic and acidic residues" evidence="1">
    <location>
        <begin position="102"/>
        <end position="115"/>
    </location>
</feature>
<accession>A0A6J4I5E6</accession>
<evidence type="ECO:0000313" key="2">
    <source>
        <dbReference type="EMBL" id="CAA9240749.1"/>
    </source>
</evidence>
<reference evidence="2" key="1">
    <citation type="submission" date="2020-02" db="EMBL/GenBank/DDBJ databases">
        <authorList>
            <person name="Meier V. D."/>
        </authorList>
    </citation>
    <scope>NUCLEOTIDE SEQUENCE</scope>
    <source>
        <strain evidence="2">AVDCRST_MAG52</strain>
    </source>
</reference>
<feature type="compositionally biased region" description="Polar residues" evidence="1">
    <location>
        <begin position="165"/>
        <end position="175"/>
    </location>
</feature>
<name>A0A6J4I5E6_9ACTN</name>
<dbReference type="AlphaFoldDB" id="A0A6J4I5E6"/>
<feature type="compositionally biased region" description="Basic and acidic residues" evidence="1">
    <location>
        <begin position="35"/>
        <end position="76"/>
    </location>
</feature>
<feature type="non-terminal residue" evidence="2">
    <location>
        <position position="1"/>
    </location>
</feature>
<dbReference type="EC" id="2.2.1.6" evidence="2"/>
<evidence type="ECO:0000256" key="1">
    <source>
        <dbReference type="SAM" id="MobiDB-lite"/>
    </source>
</evidence>
<feature type="compositionally biased region" description="Basic and acidic residues" evidence="1">
    <location>
        <begin position="143"/>
        <end position="154"/>
    </location>
</feature>
<feature type="non-terminal residue" evidence="2">
    <location>
        <position position="175"/>
    </location>
</feature>
<protein>
    <submittedName>
        <fullName evidence="2">Acetolactate synthase small subunit</fullName>
        <ecNumber evidence="2">2.2.1.6</ecNumber>
    </submittedName>
</protein>
<dbReference type="GO" id="GO:0003984">
    <property type="term" value="F:acetolactate synthase activity"/>
    <property type="evidence" value="ECO:0007669"/>
    <property type="project" value="UniProtKB-EC"/>
</dbReference>
<feature type="compositionally biased region" description="Low complexity" evidence="1">
    <location>
        <begin position="129"/>
        <end position="142"/>
    </location>
</feature>
<feature type="compositionally biased region" description="Low complexity" evidence="1">
    <location>
        <begin position="77"/>
        <end position="96"/>
    </location>
</feature>
<organism evidence="2">
    <name type="scientific">uncultured Blastococcus sp</name>
    <dbReference type="NCBI Taxonomy" id="217144"/>
    <lineage>
        <taxon>Bacteria</taxon>
        <taxon>Bacillati</taxon>
        <taxon>Actinomycetota</taxon>
        <taxon>Actinomycetes</taxon>
        <taxon>Geodermatophilales</taxon>
        <taxon>Geodermatophilaceae</taxon>
        <taxon>Blastococcus</taxon>
        <taxon>environmental samples</taxon>
    </lineage>
</organism>
<feature type="region of interest" description="Disordered" evidence="1">
    <location>
        <begin position="1"/>
        <end position="175"/>
    </location>
</feature>
<sequence>GAPHALGAGREQVRCPGPRLGAVQPPGVQHRVAGRRADGEPRPLPDDDRRRRREPAARADHQAAEQADRGHQDRRAGLQCGRAARAAAGQGACPPGRTHPGAADRRALPRAGDRRQPRHRHARGDRHPGQAPGAARRPGSARDQGDGPVRDRGPGPRPALHVQRRQSAPGRTNRL</sequence>
<dbReference type="EMBL" id="CADCTN010000109">
    <property type="protein sequence ID" value="CAA9240749.1"/>
    <property type="molecule type" value="Genomic_DNA"/>
</dbReference>
<proteinExistence type="predicted"/>